<dbReference type="RefSeq" id="WP_377300900.1">
    <property type="nucleotide sequence ID" value="NZ_CP180191.1"/>
</dbReference>
<organism evidence="2 3">
    <name type="scientific">Piscinibacterium candidicorallinum</name>
    <dbReference type="NCBI Taxonomy" id="1793872"/>
    <lineage>
        <taxon>Bacteria</taxon>
        <taxon>Pseudomonadati</taxon>
        <taxon>Pseudomonadota</taxon>
        <taxon>Betaproteobacteria</taxon>
        <taxon>Burkholderiales</taxon>
        <taxon>Piscinibacterium</taxon>
    </lineage>
</organism>
<dbReference type="Pfam" id="PF06804">
    <property type="entry name" value="Lipoprotein_18"/>
    <property type="match status" value="1"/>
</dbReference>
<gene>
    <name evidence="2" type="primary">bamC</name>
    <name evidence="2" type="ORF">ACFOEN_02835</name>
</gene>
<dbReference type="InterPro" id="IPR042268">
    <property type="entry name" value="BamC_C"/>
</dbReference>
<dbReference type="Gene3D" id="3.30.310.170">
    <property type="entry name" value="Outer membrane protein assembly factor BamC"/>
    <property type="match status" value="1"/>
</dbReference>
<evidence type="ECO:0000313" key="3">
    <source>
        <dbReference type="Proteomes" id="UP001595556"/>
    </source>
</evidence>
<dbReference type="InterPro" id="IPR010653">
    <property type="entry name" value="NlpB/DapX"/>
</dbReference>
<sequence>MNSSIKIAALSLALLSVAGCSTFSDGNDKLDYKTNVKRTAGLEVPPDLTALQRDERFAVPRGTAVSASNLSPSQLGAGIGARPATSVGESGVLPEFKTARIERAGDLRWLSVSMPAERVYPILREFWTSAGFRLTTDSPGTGVLETDWAENRANVPKDPIRNVIGRVFDGLYDSGTRDKYRIRVERRADGGTEIYVSHRGLQETQVGRDQTNYSWAPRPSDPELEIEFLRRILLRLGADEAGANATAAAAKNPAAASPAAQARLNGEVLSVSLDFDRTWREVGLVLDRKGFTVEDRDRSKGQYFVRYIDPEAEAKGAGFFAKLFGKSDPSLAAQQYRVGLKTEGQATQVTVTPVGETSAPKQEIARRILSILAEDIR</sequence>
<accession>A0ABV7H283</accession>
<dbReference type="Proteomes" id="UP001595556">
    <property type="component" value="Unassembled WGS sequence"/>
</dbReference>
<comment type="caution">
    <text evidence="2">The sequence shown here is derived from an EMBL/GenBank/DDBJ whole genome shotgun (WGS) entry which is preliminary data.</text>
</comment>
<protein>
    <submittedName>
        <fullName evidence="2">Outer membrane protein assembly factor BamC</fullName>
    </submittedName>
</protein>
<feature type="chain" id="PRO_5046673255" evidence="1">
    <location>
        <begin position="19"/>
        <end position="377"/>
    </location>
</feature>
<dbReference type="EMBL" id="JBHRTI010000003">
    <property type="protein sequence ID" value="MFC3146575.1"/>
    <property type="molecule type" value="Genomic_DNA"/>
</dbReference>
<evidence type="ECO:0000313" key="2">
    <source>
        <dbReference type="EMBL" id="MFC3146575.1"/>
    </source>
</evidence>
<dbReference type="PROSITE" id="PS51257">
    <property type="entry name" value="PROKAR_LIPOPROTEIN"/>
    <property type="match status" value="1"/>
</dbReference>
<proteinExistence type="predicted"/>
<keyword evidence="3" id="KW-1185">Reference proteome</keyword>
<name>A0ABV7H283_9BURK</name>
<keyword evidence="1" id="KW-0732">Signal</keyword>
<feature type="signal peptide" evidence="1">
    <location>
        <begin position="1"/>
        <end position="18"/>
    </location>
</feature>
<evidence type="ECO:0000256" key="1">
    <source>
        <dbReference type="SAM" id="SignalP"/>
    </source>
</evidence>
<reference evidence="3" key="1">
    <citation type="journal article" date="2019" name="Int. J. Syst. Evol. Microbiol.">
        <title>The Global Catalogue of Microorganisms (GCM) 10K type strain sequencing project: providing services to taxonomists for standard genome sequencing and annotation.</title>
        <authorList>
            <consortium name="The Broad Institute Genomics Platform"/>
            <consortium name="The Broad Institute Genome Sequencing Center for Infectious Disease"/>
            <person name="Wu L."/>
            <person name="Ma J."/>
        </authorList>
    </citation>
    <scope>NUCLEOTIDE SEQUENCE [LARGE SCALE GENOMIC DNA]</scope>
    <source>
        <strain evidence="3">KCTC 52168</strain>
    </source>
</reference>